<dbReference type="EMBL" id="NEDP02004772">
    <property type="protein sequence ID" value="OWF44485.1"/>
    <property type="molecule type" value="Genomic_DNA"/>
</dbReference>
<organism evidence="9 10">
    <name type="scientific">Mizuhopecten yessoensis</name>
    <name type="common">Japanese scallop</name>
    <name type="synonym">Patinopecten yessoensis</name>
    <dbReference type="NCBI Taxonomy" id="6573"/>
    <lineage>
        <taxon>Eukaryota</taxon>
        <taxon>Metazoa</taxon>
        <taxon>Spiralia</taxon>
        <taxon>Lophotrochozoa</taxon>
        <taxon>Mollusca</taxon>
        <taxon>Bivalvia</taxon>
        <taxon>Autobranchia</taxon>
        <taxon>Pteriomorphia</taxon>
        <taxon>Pectinida</taxon>
        <taxon>Pectinoidea</taxon>
        <taxon>Pectinidae</taxon>
        <taxon>Mizuhopecten</taxon>
    </lineage>
</organism>
<accession>A0A210Q6Z1</accession>
<dbReference type="InterPro" id="IPR020846">
    <property type="entry name" value="MFS_dom"/>
</dbReference>
<feature type="transmembrane region" description="Helical" evidence="7">
    <location>
        <begin position="233"/>
        <end position="253"/>
    </location>
</feature>
<feature type="transmembrane region" description="Helical" evidence="7">
    <location>
        <begin position="138"/>
        <end position="156"/>
    </location>
</feature>
<dbReference type="AlphaFoldDB" id="A0A210Q6Z1"/>
<comment type="caution">
    <text evidence="9">The sequence shown here is derived from an EMBL/GenBank/DDBJ whole genome shotgun (WGS) entry which is preliminary data.</text>
</comment>
<dbReference type="OrthoDB" id="497880at2759"/>
<dbReference type="InterPro" id="IPR011701">
    <property type="entry name" value="MFS"/>
</dbReference>
<dbReference type="SUPFAM" id="SSF103473">
    <property type="entry name" value="MFS general substrate transporter"/>
    <property type="match status" value="1"/>
</dbReference>
<evidence type="ECO:0000256" key="2">
    <source>
        <dbReference type="ARBA" id="ARBA00022448"/>
    </source>
</evidence>
<feature type="transmembrane region" description="Helical" evidence="7">
    <location>
        <begin position="443"/>
        <end position="467"/>
    </location>
</feature>
<feature type="transmembrane region" description="Helical" evidence="7">
    <location>
        <begin position="309"/>
        <end position="332"/>
    </location>
</feature>
<keyword evidence="5 7" id="KW-0472">Membrane</keyword>
<dbReference type="STRING" id="6573.A0A210Q6Z1"/>
<keyword evidence="2" id="KW-0813">Transport</keyword>
<feature type="region of interest" description="Disordered" evidence="6">
    <location>
        <begin position="1"/>
        <end position="34"/>
    </location>
</feature>
<evidence type="ECO:0000256" key="6">
    <source>
        <dbReference type="SAM" id="MobiDB-lite"/>
    </source>
</evidence>
<dbReference type="GO" id="GO:0022857">
    <property type="term" value="F:transmembrane transporter activity"/>
    <property type="evidence" value="ECO:0007669"/>
    <property type="project" value="InterPro"/>
</dbReference>
<feature type="compositionally biased region" description="Basic and acidic residues" evidence="6">
    <location>
        <begin position="14"/>
        <end position="23"/>
    </location>
</feature>
<keyword evidence="10" id="KW-1185">Reference proteome</keyword>
<keyword evidence="4 7" id="KW-1133">Transmembrane helix</keyword>
<protein>
    <submittedName>
        <fullName evidence="9">MFS-type transporter SLC18B1</fullName>
    </submittedName>
</protein>
<evidence type="ECO:0000256" key="3">
    <source>
        <dbReference type="ARBA" id="ARBA00022692"/>
    </source>
</evidence>
<feature type="transmembrane region" description="Helical" evidence="7">
    <location>
        <begin position="176"/>
        <end position="196"/>
    </location>
</feature>
<feature type="transmembrane region" description="Helical" evidence="7">
    <location>
        <begin position="72"/>
        <end position="95"/>
    </location>
</feature>
<feature type="transmembrane region" description="Helical" evidence="7">
    <location>
        <begin position="344"/>
        <end position="368"/>
    </location>
</feature>
<evidence type="ECO:0000313" key="9">
    <source>
        <dbReference type="EMBL" id="OWF44485.1"/>
    </source>
</evidence>
<dbReference type="PANTHER" id="PTHR23506:SF26">
    <property type="entry name" value="MFS-TYPE TRANSPORTER SLC18B1"/>
    <property type="match status" value="1"/>
</dbReference>
<dbReference type="Gene3D" id="1.20.1250.20">
    <property type="entry name" value="MFS general substrate transporter like domains"/>
    <property type="match status" value="2"/>
</dbReference>
<proteinExistence type="predicted"/>
<dbReference type="Pfam" id="PF07690">
    <property type="entry name" value="MFS_1"/>
    <property type="match status" value="1"/>
</dbReference>
<dbReference type="PROSITE" id="PS50850">
    <property type="entry name" value="MFS"/>
    <property type="match status" value="1"/>
</dbReference>
<feature type="transmembrane region" description="Helical" evidence="7">
    <location>
        <begin position="274"/>
        <end position="297"/>
    </location>
</feature>
<evidence type="ECO:0000256" key="1">
    <source>
        <dbReference type="ARBA" id="ARBA00004141"/>
    </source>
</evidence>
<feature type="transmembrane region" description="Helical" evidence="7">
    <location>
        <begin position="374"/>
        <end position="395"/>
    </location>
</feature>
<evidence type="ECO:0000313" key="10">
    <source>
        <dbReference type="Proteomes" id="UP000242188"/>
    </source>
</evidence>
<dbReference type="InterPro" id="IPR050930">
    <property type="entry name" value="MFS_Vesicular_Transporter"/>
</dbReference>
<sequence length="497" mass="53793">MDSEEESSSLIKSPQEKIKRENVKNGYQNGDVKTRKLDPVNFGEASIETIANPNEKSETDFTFFNAPRSKKILLLSLGMVNFCAMACFSLLSPFYPKEAAEKNVTQTVIGLVFGSFEFTIFITAPLYGNYITRIGSKFMFIAGVGVCGVCTILFGFLDNIPDESTFVTMCFLTRGIEALGASAYITASFAIISHAYPNHVSTVIGILETFSGVGMMVGPAIGSALYVVGGFGMPFYVLGGILIVCGMICPLVMPKIDDKKQTLSRSIFYLLKSPLCVVVCFITVCGTIGLGFLEPVLADRLEQLDLSTILIGIMFLINSATYAIGAPVWGWIGDTKGVLKGLIIFGNIATGFGYMLLGPSPFLVFYPFEVWAQILALVLVGVFCGAAIIPTYNVLVEGAVKQLGMEDDFETHGLIAGIYNSCWSLGAFIGPMVAGALVQEFEFPWSCTACGGLFIFAGLVMLVYVIVERYTLCCPTKPLKAGYEKMIDETLCESVEV</sequence>
<dbReference type="Proteomes" id="UP000242188">
    <property type="component" value="Unassembled WGS sequence"/>
</dbReference>
<dbReference type="GO" id="GO:0016020">
    <property type="term" value="C:membrane"/>
    <property type="evidence" value="ECO:0007669"/>
    <property type="project" value="UniProtKB-SubCell"/>
</dbReference>
<evidence type="ECO:0000259" key="8">
    <source>
        <dbReference type="PROSITE" id="PS50850"/>
    </source>
</evidence>
<feature type="transmembrane region" description="Helical" evidence="7">
    <location>
        <begin position="107"/>
        <end position="126"/>
    </location>
</feature>
<feature type="transmembrane region" description="Helical" evidence="7">
    <location>
        <begin position="416"/>
        <end position="437"/>
    </location>
</feature>
<feature type="domain" description="Major facilitator superfamily (MFS) profile" evidence="8">
    <location>
        <begin position="73"/>
        <end position="476"/>
    </location>
</feature>
<gene>
    <name evidence="9" type="ORF">KP79_PYT15103</name>
</gene>
<evidence type="ECO:0000256" key="4">
    <source>
        <dbReference type="ARBA" id="ARBA00022989"/>
    </source>
</evidence>
<feature type="transmembrane region" description="Helical" evidence="7">
    <location>
        <begin position="203"/>
        <end position="227"/>
    </location>
</feature>
<evidence type="ECO:0000256" key="7">
    <source>
        <dbReference type="SAM" id="Phobius"/>
    </source>
</evidence>
<name>A0A210Q6Z1_MIZYE</name>
<keyword evidence="3 7" id="KW-0812">Transmembrane</keyword>
<dbReference type="InterPro" id="IPR036259">
    <property type="entry name" value="MFS_trans_sf"/>
</dbReference>
<reference evidence="9 10" key="1">
    <citation type="journal article" date="2017" name="Nat. Ecol. Evol.">
        <title>Scallop genome provides insights into evolution of bilaterian karyotype and development.</title>
        <authorList>
            <person name="Wang S."/>
            <person name="Zhang J."/>
            <person name="Jiao W."/>
            <person name="Li J."/>
            <person name="Xun X."/>
            <person name="Sun Y."/>
            <person name="Guo X."/>
            <person name="Huan P."/>
            <person name="Dong B."/>
            <person name="Zhang L."/>
            <person name="Hu X."/>
            <person name="Sun X."/>
            <person name="Wang J."/>
            <person name="Zhao C."/>
            <person name="Wang Y."/>
            <person name="Wang D."/>
            <person name="Huang X."/>
            <person name="Wang R."/>
            <person name="Lv J."/>
            <person name="Li Y."/>
            <person name="Zhang Z."/>
            <person name="Liu B."/>
            <person name="Lu W."/>
            <person name="Hui Y."/>
            <person name="Liang J."/>
            <person name="Zhou Z."/>
            <person name="Hou R."/>
            <person name="Li X."/>
            <person name="Liu Y."/>
            <person name="Li H."/>
            <person name="Ning X."/>
            <person name="Lin Y."/>
            <person name="Zhao L."/>
            <person name="Xing Q."/>
            <person name="Dou J."/>
            <person name="Li Y."/>
            <person name="Mao J."/>
            <person name="Guo H."/>
            <person name="Dou H."/>
            <person name="Li T."/>
            <person name="Mu C."/>
            <person name="Jiang W."/>
            <person name="Fu Q."/>
            <person name="Fu X."/>
            <person name="Miao Y."/>
            <person name="Liu J."/>
            <person name="Yu Q."/>
            <person name="Li R."/>
            <person name="Liao H."/>
            <person name="Li X."/>
            <person name="Kong Y."/>
            <person name="Jiang Z."/>
            <person name="Chourrout D."/>
            <person name="Li R."/>
            <person name="Bao Z."/>
        </authorList>
    </citation>
    <scope>NUCLEOTIDE SEQUENCE [LARGE SCALE GENOMIC DNA]</scope>
    <source>
        <strain evidence="9 10">PY_sf001</strain>
    </source>
</reference>
<evidence type="ECO:0000256" key="5">
    <source>
        <dbReference type="ARBA" id="ARBA00023136"/>
    </source>
</evidence>
<comment type="subcellular location">
    <subcellularLocation>
        <location evidence="1">Membrane</location>
        <topology evidence="1">Multi-pass membrane protein</topology>
    </subcellularLocation>
</comment>
<dbReference type="PANTHER" id="PTHR23506">
    <property type="entry name" value="GH10249P"/>
    <property type="match status" value="1"/>
</dbReference>